<evidence type="ECO:0000313" key="3">
    <source>
        <dbReference type="EMBL" id="BES97264.1"/>
    </source>
</evidence>
<dbReference type="InterPro" id="IPR008042">
    <property type="entry name" value="Retrotrans_Pao"/>
</dbReference>
<keyword evidence="4" id="KW-1185">Reference proteome</keyword>
<evidence type="ECO:0000256" key="1">
    <source>
        <dbReference type="SAM" id="MobiDB-lite"/>
    </source>
</evidence>
<dbReference type="Proteomes" id="UP001307889">
    <property type="component" value="Chromosome 8"/>
</dbReference>
<dbReference type="Pfam" id="PF05380">
    <property type="entry name" value="Peptidase_A17"/>
    <property type="match status" value="1"/>
</dbReference>
<evidence type="ECO:0000259" key="2">
    <source>
        <dbReference type="PROSITE" id="PS50994"/>
    </source>
</evidence>
<dbReference type="Pfam" id="PF18701">
    <property type="entry name" value="DUF5641"/>
    <property type="match status" value="1"/>
</dbReference>
<dbReference type="InterPro" id="IPR040676">
    <property type="entry name" value="DUF5641"/>
</dbReference>
<dbReference type="PANTHER" id="PTHR47331:SF4">
    <property type="entry name" value="PEPTIDASE S1 DOMAIN-CONTAINING PROTEIN"/>
    <property type="match status" value="1"/>
</dbReference>
<dbReference type="InterPro" id="IPR041588">
    <property type="entry name" value="Integrase_H2C2"/>
</dbReference>
<dbReference type="InterPro" id="IPR036397">
    <property type="entry name" value="RNaseH_sf"/>
</dbReference>
<dbReference type="PANTHER" id="PTHR47331">
    <property type="entry name" value="PHD-TYPE DOMAIN-CONTAINING PROTEIN"/>
    <property type="match status" value="1"/>
</dbReference>
<dbReference type="Gene3D" id="1.10.340.70">
    <property type="match status" value="1"/>
</dbReference>
<dbReference type="Gene3D" id="3.30.420.10">
    <property type="entry name" value="Ribonuclease H-like superfamily/Ribonuclease H"/>
    <property type="match status" value="1"/>
</dbReference>
<feature type="domain" description="Integrase catalytic" evidence="2">
    <location>
        <begin position="494"/>
        <end position="674"/>
    </location>
</feature>
<reference evidence="3 4" key="1">
    <citation type="submission" date="2023-09" db="EMBL/GenBank/DDBJ databases">
        <title>Nesidiocoris tenuis whole genome shotgun sequence.</title>
        <authorList>
            <person name="Shibata T."/>
            <person name="Shimoda M."/>
            <person name="Kobayashi T."/>
            <person name="Uehara T."/>
        </authorList>
    </citation>
    <scope>NUCLEOTIDE SEQUENCE [LARGE SCALE GENOMIC DNA]</scope>
    <source>
        <strain evidence="3 4">Japan</strain>
    </source>
</reference>
<dbReference type="PROSITE" id="PS50994">
    <property type="entry name" value="INTEGRASE"/>
    <property type="match status" value="1"/>
</dbReference>
<protein>
    <submittedName>
        <fullName evidence="3">Pao retrotransposon peptidase</fullName>
    </submittedName>
</protein>
<organism evidence="3 4">
    <name type="scientific">Nesidiocoris tenuis</name>
    <dbReference type="NCBI Taxonomy" id="355587"/>
    <lineage>
        <taxon>Eukaryota</taxon>
        <taxon>Metazoa</taxon>
        <taxon>Ecdysozoa</taxon>
        <taxon>Arthropoda</taxon>
        <taxon>Hexapoda</taxon>
        <taxon>Insecta</taxon>
        <taxon>Pterygota</taxon>
        <taxon>Neoptera</taxon>
        <taxon>Paraneoptera</taxon>
        <taxon>Hemiptera</taxon>
        <taxon>Heteroptera</taxon>
        <taxon>Panheteroptera</taxon>
        <taxon>Cimicomorpha</taxon>
        <taxon>Miridae</taxon>
        <taxon>Dicyphina</taxon>
        <taxon>Nesidiocoris</taxon>
    </lineage>
</organism>
<dbReference type="InterPro" id="IPR012337">
    <property type="entry name" value="RNaseH-like_sf"/>
</dbReference>
<name>A0ABN7B0D9_9HEMI</name>
<gene>
    <name evidence="3" type="ORF">NTJ_10078</name>
</gene>
<accession>A0ABN7B0D9</accession>
<dbReference type="SUPFAM" id="SSF53098">
    <property type="entry name" value="Ribonuclease H-like"/>
    <property type="match status" value="1"/>
</dbReference>
<proteinExistence type="predicted"/>
<sequence>MSPVELFFSPASVPDKFGIPCGEWSDPSLLSPVETPVLGLIWERKSDSLCINVPDLQVPSDLGVTRRSVLSAAQKVFDPLGMCSPISIVPKLIIQESWVEGGTWDSPLSEHNVKKFRKWLSEVPLLRNIQIPRWMMTSGDQSVSLHTFCDASNSAYAAVIFVRIETGDGQVLIFFVSAKSRVAPVKKLTIPRLELLAATIGSRLAANVIRELGVMTCFYWSDSSTVLSWIRREDPWGVFVSNRVNEIRSLTDPGDWRHVPGDINPADLASRGSHPQAYVESRWWEGPPWLRLPPTEWPSAEETPDESEVVQERKKTVISTVALETGISTSCVNRFEKFSRVVRVIGWMLRFFFNKYSGKPLTSGDLSLVEINRAERVLLKMVQEESFEGISDPRLSKLKPHKDEFGLIRLRTKIWARKDSEDFRSPVILPSNHELVSKLILELHKRNGHVMGQTLLNLLRERFWILRSRQTARKVVQACKTCQRHSAKHFDLDPPPLPENRVRDANVFEVCGTDLAGPLYLKGGEKVWICIFTCGVFRAVHLEIVSSQSTDAFLMAFRRFIALRGRPSIMYSDNGLNFKGANNALQEIDWDKVLAQGAAEKIDWRFNPPKAPWWGGFWERMIGVLKVLLRKILGRASLSGEELQTVAYECANYINQRPITYSSDDPDDPIPISPQMFLQELPCSGVADIDSIDASSIKRKLRRRLQLKEELHQRFRLEYLGLLKLPPSRFQSNRGPEVGEVVLIGSDGNKRLDWPLAIVEELIVGQDGRCRAVKLRTSDGHLTRAIQHLFPLELNSMSEEVGGDEPPLESAPGDGEQDDGHEDQVREDPVGVPLAAIKELTTRCGRKVKVPARFL</sequence>
<evidence type="ECO:0000313" key="4">
    <source>
        <dbReference type="Proteomes" id="UP001307889"/>
    </source>
</evidence>
<dbReference type="EMBL" id="AP028916">
    <property type="protein sequence ID" value="BES97264.1"/>
    <property type="molecule type" value="Genomic_DNA"/>
</dbReference>
<feature type="region of interest" description="Disordered" evidence="1">
    <location>
        <begin position="798"/>
        <end position="832"/>
    </location>
</feature>
<dbReference type="InterPro" id="IPR001584">
    <property type="entry name" value="Integrase_cat-core"/>
</dbReference>
<dbReference type="Pfam" id="PF17921">
    <property type="entry name" value="Integrase_H2C2"/>
    <property type="match status" value="1"/>
</dbReference>